<evidence type="ECO:0000313" key="3">
    <source>
        <dbReference type="Proteomes" id="UP000295758"/>
    </source>
</evidence>
<evidence type="ECO:0000256" key="1">
    <source>
        <dbReference type="SAM" id="Phobius"/>
    </source>
</evidence>
<sequence>MEIQSKSGRMGQEPIIKLLFRLSAPAIVGMIIQAMYNIWGLLVLQR</sequence>
<organism evidence="2 3">
    <name type="scientific">Halanaerobium congolense</name>
    <dbReference type="NCBI Taxonomy" id="54121"/>
    <lineage>
        <taxon>Bacteria</taxon>
        <taxon>Bacillati</taxon>
        <taxon>Bacillota</taxon>
        <taxon>Clostridia</taxon>
        <taxon>Halanaerobiales</taxon>
        <taxon>Halanaerobiaceae</taxon>
        <taxon>Halanaerobium</taxon>
    </lineage>
</organism>
<comment type="caution">
    <text evidence="2">The sequence shown here is derived from an EMBL/GenBank/DDBJ whole genome shotgun (WGS) entry which is preliminary data.</text>
</comment>
<name>A0A4R7E473_9FIRM</name>
<keyword evidence="1" id="KW-1133">Transmembrane helix</keyword>
<dbReference type="EMBL" id="SOAA01000020">
    <property type="protein sequence ID" value="TDS28655.1"/>
    <property type="molecule type" value="Genomic_DNA"/>
</dbReference>
<reference evidence="2 3" key="1">
    <citation type="submission" date="2019-03" db="EMBL/GenBank/DDBJ databases">
        <title>Deep subsurface shale carbon reservoir microbial communities from Ohio and West Virginia, USA.</title>
        <authorList>
            <person name="Wrighton K."/>
        </authorList>
    </citation>
    <scope>NUCLEOTIDE SEQUENCE [LARGE SCALE GENOMIC DNA]</scope>
    <source>
        <strain evidence="2 3">UTICA-S4D12</strain>
    </source>
</reference>
<keyword evidence="1" id="KW-0472">Membrane</keyword>
<evidence type="ECO:0008006" key="4">
    <source>
        <dbReference type="Google" id="ProtNLM"/>
    </source>
</evidence>
<gene>
    <name evidence="2" type="ORF">BY453_12021</name>
</gene>
<protein>
    <recommendedName>
        <fullName evidence="4">MatE protein</fullName>
    </recommendedName>
</protein>
<dbReference type="AlphaFoldDB" id="A0A4R7E473"/>
<evidence type="ECO:0000313" key="2">
    <source>
        <dbReference type="EMBL" id="TDS28655.1"/>
    </source>
</evidence>
<dbReference type="RefSeq" id="WP_166635502.1">
    <property type="nucleotide sequence ID" value="NZ_SOAA01000020.1"/>
</dbReference>
<feature type="transmembrane region" description="Helical" evidence="1">
    <location>
        <begin position="18"/>
        <end position="39"/>
    </location>
</feature>
<proteinExistence type="predicted"/>
<dbReference type="Proteomes" id="UP000295758">
    <property type="component" value="Unassembled WGS sequence"/>
</dbReference>
<accession>A0A4R7E473</accession>
<keyword evidence="1" id="KW-0812">Transmembrane</keyword>